<dbReference type="AlphaFoldDB" id="L9KTF3"/>
<dbReference type="EMBL" id="KB320665">
    <property type="protein sequence ID" value="ELW65973.1"/>
    <property type="molecule type" value="Genomic_DNA"/>
</dbReference>
<evidence type="ECO:0000313" key="2">
    <source>
        <dbReference type="EMBL" id="ELW65973.1"/>
    </source>
</evidence>
<name>L9KTF3_TUPCH</name>
<feature type="region of interest" description="Disordered" evidence="1">
    <location>
        <begin position="58"/>
        <end position="85"/>
    </location>
</feature>
<evidence type="ECO:0000313" key="3">
    <source>
        <dbReference type="Proteomes" id="UP000011518"/>
    </source>
</evidence>
<protein>
    <submittedName>
        <fullName evidence="2">Uncharacterized protein</fullName>
    </submittedName>
</protein>
<gene>
    <name evidence="2" type="ORF">TREES_T100011931</name>
</gene>
<reference evidence="3" key="2">
    <citation type="journal article" date="2013" name="Nat. Commun.">
        <title>Genome of the Chinese tree shrew.</title>
        <authorList>
            <person name="Fan Y."/>
            <person name="Huang Z.Y."/>
            <person name="Cao C.C."/>
            <person name="Chen C.S."/>
            <person name="Chen Y.X."/>
            <person name="Fan D.D."/>
            <person name="He J."/>
            <person name="Hou H.L."/>
            <person name="Hu L."/>
            <person name="Hu X.T."/>
            <person name="Jiang X.T."/>
            <person name="Lai R."/>
            <person name="Lang Y.S."/>
            <person name="Liang B."/>
            <person name="Liao S.G."/>
            <person name="Mu D."/>
            <person name="Ma Y.Y."/>
            <person name="Niu Y.Y."/>
            <person name="Sun X.Q."/>
            <person name="Xia J.Q."/>
            <person name="Xiao J."/>
            <person name="Xiong Z.Q."/>
            <person name="Xu L."/>
            <person name="Yang L."/>
            <person name="Zhang Y."/>
            <person name="Zhao W."/>
            <person name="Zhao X.D."/>
            <person name="Zheng Y.T."/>
            <person name="Zhou J.M."/>
            <person name="Zhu Y.B."/>
            <person name="Zhang G.J."/>
            <person name="Wang J."/>
            <person name="Yao Y.G."/>
        </authorList>
    </citation>
    <scope>NUCLEOTIDE SEQUENCE [LARGE SCALE GENOMIC DNA]</scope>
</reference>
<organism evidence="2 3">
    <name type="scientific">Tupaia chinensis</name>
    <name type="common">Chinese tree shrew</name>
    <name type="synonym">Tupaia belangeri chinensis</name>
    <dbReference type="NCBI Taxonomy" id="246437"/>
    <lineage>
        <taxon>Eukaryota</taxon>
        <taxon>Metazoa</taxon>
        <taxon>Chordata</taxon>
        <taxon>Craniata</taxon>
        <taxon>Vertebrata</taxon>
        <taxon>Euteleostomi</taxon>
        <taxon>Mammalia</taxon>
        <taxon>Eutheria</taxon>
        <taxon>Euarchontoglires</taxon>
        <taxon>Scandentia</taxon>
        <taxon>Tupaiidae</taxon>
        <taxon>Tupaia</taxon>
    </lineage>
</organism>
<reference evidence="3" key="1">
    <citation type="submission" date="2012-07" db="EMBL/GenBank/DDBJ databases">
        <title>Genome of the Chinese tree shrew, a rising model animal genetically related to primates.</title>
        <authorList>
            <person name="Zhang G."/>
            <person name="Fan Y."/>
            <person name="Yao Y."/>
            <person name="Huang Z."/>
        </authorList>
    </citation>
    <scope>NUCLEOTIDE SEQUENCE [LARGE SCALE GENOMIC DNA]</scope>
</reference>
<dbReference type="Proteomes" id="UP000011518">
    <property type="component" value="Unassembled WGS sequence"/>
</dbReference>
<proteinExistence type="predicted"/>
<sequence length="85" mass="9102">MTTRRALPAGPVHLNSHKHLTVTWSQVDPVVLPKPAPPLNASFPLLFLQQHCFLSQAGPENVPEAERGADTEENGGLSEPQIGAS</sequence>
<keyword evidence="3" id="KW-1185">Reference proteome</keyword>
<accession>L9KTF3</accession>
<dbReference type="InParanoid" id="L9KTF3"/>
<evidence type="ECO:0000256" key="1">
    <source>
        <dbReference type="SAM" id="MobiDB-lite"/>
    </source>
</evidence>